<dbReference type="GO" id="GO:0003682">
    <property type="term" value="F:chromatin binding"/>
    <property type="evidence" value="ECO:0007669"/>
    <property type="project" value="TreeGrafter"/>
</dbReference>
<feature type="domain" description="CCAAT-binding factor" evidence="9">
    <location>
        <begin position="578"/>
        <end position="731"/>
    </location>
</feature>
<evidence type="ECO:0000259" key="10">
    <source>
        <dbReference type="Pfam" id="PF07540"/>
    </source>
</evidence>
<dbReference type="InterPro" id="IPR005612">
    <property type="entry name" value="CCAAT-binding_factor"/>
</dbReference>
<feature type="region of interest" description="Disordered" evidence="8">
    <location>
        <begin position="1"/>
        <end position="219"/>
    </location>
</feature>
<comment type="similarity">
    <text evidence="2">Belongs to the CBF/MAK21 family.</text>
</comment>
<accession>A0A2H1WFU8</accession>
<feature type="compositionally biased region" description="Low complexity" evidence="8">
    <location>
        <begin position="40"/>
        <end position="52"/>
    </location>
</feature>
<feature type="compositionally biased region" description="Basic and acidic residues" evidence="8">
    <location>
        <begin position="136"/>
        <end position="148"/>
    </location>
</feature>
<dbReference type="Pfam" id="PF03914">
    <property type="entry name" value="CBF"/>
    <property type="match status" value="1"/>
</dbReference>
<dbReference type="SUPFAM" id="SSF48371">
    <property type="entry name" value="ARM repeat"/>
    <property type="match status" value="1"/>
</dbReference>
<evidence type="ECO:0000256" key="4">
    <source>
        <dbReference type="ARBA" id="ARBA00023242"/>
    </source>
</evidence>
<dbReference type="Pfam" id="PF07540">
    <property type="entry name" value="NOC3p"/>
    <property type="match status" value="1"/>
</dbReference>
<proteinExistence type="inferred from homology"/>
<dbReference type="InterPro" id="IPR016903">
    <property type="entry name" value="Nucleolar_cplx-assoc_3"/>
</dbReference>
<feature type="compositionally biased region" description="Basic and acidic residues" evidence="8">
    <location>
        <begin position="158"/>
        <end position="167"/>
    </location>
</feature>
<feature type="compositionally biased region" description="Acidic residues" evidence="8">
    <location>
        <begin position="168"/>
        <end position="182"/>
    </location>
</feature>
<feature type="compositionally biased region" description="Basic residues" evidence="8">
    <location>
        <begin position="21"/>
        <end position="39"/>
    </location>
</feature>
<dbReference type="InterPro" id="IPR016024">
    <property type="entry name" value="ARM-type_fold"/>
</dbReference>
<evidence type="ECO:0000256" key="5">
    <source>
        <dbReference type="ARBA" id="ARBA00032701"/>
    </source>
</evidence>
<protein>
    <recommendedName>
        <fullName evidence="6">NOC3-like protein</fullName>
    </recommendedName>
    <alternativeName>
        <fullName evidence="5">Nucleolar complex-associated protein 3-like protein</fullName>
    </alternativeName>
</protein>
<organism evidence="11">
    <name type="scientific">Spodoptera frugiperda</name>
    <name type="common">Fall armyworm</name>
    <dbReference type="NCBI Taxonomy" id="7108"/>
    <lineage>
        <taxon>Eukaryota</taxon>
        <taxon>Metazoa</taxon>
        <taxon>Ecdysozoa</taxon>
        <taxon>Arthropoda</taxon>
        <taxon>Hexapoda</taxon>
        <taxon>Insecta</taxon>
        <taxon>Pterygota</taxon>
        <taxon>Neoptera</taxon>
        <taxon>Endopterygota</taxon>
        <taxon>Lepidoptera</taxon>
        <taxon>Glossata</taxon>
        <taxon>Ditrysia</taxon>
        <taxon>Noctuoidea</taxon>
        <taxon>Noctuidae</taxon>
        <taxon>Amphipyrinae</taxon>
        <taxon>Spodoptera</taxon>
    </lineage>
</organism>
<evidence type="ECO:0000256" key="7">
    <source>
        <dbReference type="SAM" id="Coils"/>
    </source>
</evidence>
<name>A0A2H1WFU8_SPOFR</name>
<comment type="subcellular location">
    <subcellularLocation>
        <location evidence="1">Nucleus</location>
        <location evidence="1">Nucleolus</location>
    </subcellularLocation>
</comment>
<evidence type="ECO:0000256" key="8">
    <source>
        <dbReference type="SAM" id="MobiDB-lite"/>
    </source>
</evidence>
<evidence type="ECO:0000256" key="3">
    <source>
        <dbReference type="ARBA" id="ARBA00023054"/>
    </source>
</evidence>
<keyword evidence="3 7" id="KW-0175">Coiled coil</keyword>
<feature type="compositionally biased region" description="Basic residues" evidence="8">
    <location>
        <begin position="97"/>
        <end position="106"/>
    </location>
</feature>
<feature type="compositionally biased region" description="Acidic residues" evidence="8">
    <location>
        <begin position="194"/>
        <end position="215"/>
    </location>
</feature>
<dbReference type="GO" id="GO:0005730">
    <property type="term" value="C:nucleolus"/>
    <property type="evidence" value="ECO:0007669"/>
    <property type="project" value="UniProtKB-SubCell"/>
</dbReference>
<dbReference type="PANTHER" id="PTHR14428">
    <property type="entry name" value="NUCLEOLAR COMPLEX PROTEIN 3"/>
    <property type="match status" value="1"/>
</dbReference>
<dbReference type="AlphaFoldDB" id="A0A2H1WFU8"/>
<evidence type="ECO:0000256" key="2">
    <source>
        <dbReference type="ARBA" id="ARBA00007797"/>
    </source>
</evidence>
<dbReference type="GO" id="GO:0006270">
    <property type="term" value="P:DNA replication initiation"/>
    <property type="evidence" value="ECO:0007669"/>
    <property type="project" value="TreeGrafter"/>
</dbReference>
<reference evidence="11" key="1">
    <citation type="submission" date="2016-07" db="EMBL/GenBank/DDBJ databases">
        <authorList>
            <person name="Bretaudeau A."/>
        </authorList>
    </citation>
    <scope>NUCLEOTIDE SEQUENCE</scope>
    <source>
        <strain evidence="11">Rice</strain>
        <tissue evidence="11">Whole body</tissue>
    </source>
</reference>
<dbReference type="PANTHER" id="PTHR14428:SF5">
    <property type="entry name" value="NUCLEOLAR COMPLEX PROTEIN 3 HOMOLOG"/>
    <property type="match status" value="1"/>
</dbReference>
<feature type="compositionally biased region" description="Basic and acidic residues" evidence="8">
    <location>
        <begin position="183"/>
        <end position="193"/>
    </location>
</feature>
<feature type="coiled-coil region" evidence="7">
    <location>
        <begin position="462"/>
        <end position="510"/>
    </location>
</feature>
<feature type="domain" description="Nucleolar complex-associated protein 3 N-terminal" evidence="10">
    <location>
        <begin position="238"/>
        <end position="332"/>
    </location>
</feature>
<evidence type="ECO:0000256" key="1">
    <source>
        <dbReference type="ARBA" id="ARBA00004604"/>
    </source>
</evidence>
<dbReference type="InterPro" id="IPR011501">
    <property type="entry name" value="Noc3_N"/>
</dbReference>
<sequence>MAKKGKIKISKVKRNNQTTNKMRKKGQLKLQRHRTHVQKQKQPTQQPTVEYSSESEAESEDQFGDMLDDEEQQYLMSRLSKQPTLLANIPENEKPGKRSRKRKREKKEKYPKPTAGTGSDSGAESAGLSDSDSEVEDKYEKEQAERPAKKMRPLLPIKTKEGLMERAEECEDSESEQEEEEQRPDKSKQTEKQSDDEDSESDSGMDGTEEAETPGDGEKVVTAVELMAARRDKLQHDKLRIGALCSSLLENPEKKLKNLFPILYLMEDRLKDGSLNLISVRKLATVSAFEVFKDILPEYMIRHQDYSNIKLKKDTLALYKYEKELLEFYKRYLQRLEKAAGVLRRKKGDTRKVDEHTMSLALVSLRCMCGLLVARPHFNYATNIAQSVVPHLDCKDPRARDTVTECCTNVFAEDNKGDITLIVVRLINQLVKRRNERLDPSALDCLLTLKIRDIDMDAEAEIKHKKKQEEKHKKRIVNLSKKEKKRAKKLKEVERELLETQAQESEMARRKQLTEVTKTVFHIYFRLLKTAPRSKLLAAALNGLAKFTHVINLEYYSDLVAILARLISDELIGARERLLCVRTVLAVLAGAGDALNVDPAKFHAYLYVCMLNSHAGRTQPDSKIILESVSQICARARRVSAAVLQAFAKRVATLATQLQHHGALACIALLHHLAQQSKAVSTLLEADSEAGGSGRFDPTLPSPEHCNAHAAGLHELCALARHYHPTVRAAANHVLRGTLPPELNKMTPSQIFKAYDGSEMAFKPAIPPPKKGDNQTKKISNTHAWAQQSFKVLCETVENNVPMFDWIFSINHAKTTERILMKFGIQTGYELAWMIGYYIFLLSTGIAGEAAGRS</sequence>
<evidence type="ECO:0000313" key="11">
    <source>
        <dbReference type="EMBL" id="SOQ51943.1"/>
    </source>
</evidence>
<keyword evidence="4" id="KW-0539">Nucleus</keyword>
<evidence type="ECO:0000259" key="9">
    <source>
        <dbReference type="Pfam" id="PF03914"/>
    </source>
</evidence>
<feature type="compositionally biased region" description="Basic residues" evidence="8">
    <location>
        <begin position="1"/>
        <end position="14"/>
    </location>
</feature>
<evidence type="ECO:0000256" key="6">
    <source>
        <dbReference type="ARBA" id="ARBA00032937"/>
    </source>
</evidence>
<gene>
    <name evidence="11" type="ORF">SFRICE_002065</name>
</gene>
<feature type="compositionally biased region" description="Acidic residues" evidence="8">
    <location>
        <begin position="53"/>
        <end position="72"/>
    </location>
</feature>
<dbReference type="EMBL" id="ODYU01008387">
    <property type="protein sequence ID" value="SOQ51943.1"/>
    <property type="molecule type" value="Genomic_DNA"/>
</dbReference>